<dbReference type="GO" id="GO:0010008">
    <property type="term" value="C:endosome membrane"/>
    <property type="evidence" value="ECO:0007669"/>
    <property type="project" value="UniProtKB-SubCell"/>
</dbReference>
<evidence type="ECO:0000259" key="9">
    <source>
        <dbReference type="Pfam" id="PF16854"/>
    </source>
</evidence>
<proteinExistence type="inferred from homology"/>
<feature type="region of interest" description="Disordered" evidence="7">
    <location>
        <begin position="27"/>
        <end position="55"/>
    </location>
</feature>
<name>A0A9P6W1M0_RHOMI</name>
<dbReference type="Proteomes" id="UP000777482">
    <property type="component" value="Unassembled WGS sequence"/>
</dbReference>
<evidence type="ECO:0000313" key="10">
    <source>
        <dbReference type="EMBL" id="KAG0659710.1"/>
    </source>
</evidence>
<dbReference type="GO" id="GO:0005829">
    <property type="term" value="C:cytosol"/>
    <property type="evidence" value="ECO:0007669"/>
    <property type="project" value="GOC"/>
</dbReference>
<accession>A0A9P6W1M0</accession>
<dbReference type="GO" id="GO:0042147">
    <property type="term" value="P:retrograde transport, endosome to Golgi"/>
    <property type="evidence" value="ECO:0007669"/>
    <property type="project" value="InterPro"/>
</dbReference>
<dbReference type="InterPro" id="IPR007234">
    <property type="entry name" value="Vps53_N"/>
</dbReference>
<gene>
    <name evidence="10" type="primary">VPS53</name>
    <name evidence="10" type="ORF">C6P46_005069</name>
</gene>
<feature type="region of interest" description="Disordered" evidence="7">
    <location>
        <begin position="824"/>
        <end position="852"/>
    </location>
</feature>
<comment type="caution">
    <text evidence="10">The sequence shown here is derived from an EMBL/GenBank/DDBJ whole genome shotgun (WGS) entry which is preliminary data.</text>
</comment>
<dbReference type="PANTHER" id="PTHR12820">
    <property type="entry name" value="VACUOLAR SORTING PROTEIN 53"/>
    <property type="match status" value="1"/>
</dbReference>
<keyword evidence="6" id="KW-0472">Membrane</keyword>
<evidence type="ECO:0000256" key="5">
    <source>
        <dbReference type="ARBA" id="ARBA00023034"/>
    </source>
</evidence>
<evidence type="ECO:0000259" key="8">
    <source>
        <dbReference type="Pfam" id="PF04100"/>
    </source>
</evidence>
<protein>
    <submittedName>
        <fullName evidence="10">Vacuolar protein sorting-associated protein 53</fullName>
    </submittedName>
</protein>
<comment type="similarity">
    <text evidence="3">Belongs to the VPS53 family.</text>
</comment>
<dbReference type="Pfam" id="PF04100">
    <property type="entry name" value="Vps53_N"/>
    <property type="match status" value="1"/>
</dbReference>
<reference evidence="10 11" key="1">
    <citation type="submission" date="2020-11" db="EMBL/GenBank/DDBJ databases">
        <title>Kefir isolates.</title>
        <authorList>
            <person name="Marcisauskas S."/>
            <person name="Kim Y."/>
            <person name="Blasche S."/>
        </authorList>
    </citation>
    <scope>NUCLEOTIDE SEQUENCE [LARGE SCALE GENOMIC DNA]</scope>
    <source>
        <strain evidence="10 11">KR</strain>
    </source>
</reference>
<dbReference type="GO" id="GO:0000938">
    <property type="term" value="C:GARP complex"/>
    <property type="evidence" value="ECO:0007669"/>
    <property type="project" value="InterPro"/>
</dbReference>
<evidence type="ECO:0000256" key="2">
    <source>
        <dbReference type="ARBA" id="ARBA00004481"/>
    </source>
</evidence>
<evidence type="ECO:0000256" key="6">
    <source>
        <dbReference type="ARBA" id="ARBA00023136"/>
    </source>
</evidence>
<dbReference type="OrthoDB" id="10261632at2759"/>
<dbReference type="InterPro" id="IPR038260">
    <property type="entry name" value="Vps53_C_sf"/>
</dbReference>
<sequence length="870" mass="94862">MATPSISLPPEQPVALPELPPELLLTLLTKKHAASTSPSSRSGPPERDALDSFVLSGAGGLGEGAGGIQVEDVLNELLPNEASLSQAGLVALLLRTKIQALRHEVELLTDLLDRDQDPTTMGHLQELIGDLLSQVTAIRDAATESEAVVREITRDIQSLDLAKRNLVASMNALKRFQMLVHAFDQLTRLARSRKYRETASALGAVKELSAFFKAYSSVERVAAVSRGVVEVQNVLRAQVMREFEEAFANEAARTGKDAQLTDACLVVDALGEDAKNALLKWYSLLLLRDYRRIFGAASEAGQLDNITRRFAWFRRVLKSHEEENAAIFPPAWNVGAVLTAGFSEVTKNDLKSVLARSSATLGVGLLLESIAQTADFEREMSRKYSLPFEEILRLSQISYGVVEADQAISSVFEPYLGVFVDAQDKTLSEMMQNFVSSRISISPSDNPSAVLPSSTELFYFYREALERCAKLSTRQPLLDLCTVYRKWLKTYAENVLTAALVKFDRKSTEGRPNMQELQTACLVLNTAEYCHETATQLEERLQERIHPDFRDRVSLEAEKELFTGATSASLLAIMRELEFTIEPCFASMARNPWREVEYVSSESGYVAELAKALNTVVDAVRDGVEQKKYVRSTCDKIVGLVLAKFTQTIVRCRPITQIGAEQILLDLQGIKNTLLHLVVAPGDTAPIPTSYSRYVARSVQNIDTLLKVIMSPEDPAEEFVRHYLLLVPCQSFSDFQKLLELKGVRRADQNHLLDVFLAKTSTASGLADTSFLTTLDMDPAAHTSLNSPSGSGLQSPTLPSHGGGLFGFGATTSVGGAGHGLPGLPGLGVGSSREGSRVGTPAATQGQGGPAFARLGARLGTRFFGSSTGQ</sequence>
<keyword evidence="5" id="KW-0333">Golgi apparatus</keyword>
<keyword evidence="11" id="KW-1185">Reference proteome</keyword>
<dbReference type="Pfam" id="PF16854">
    <property type="entry name" value="VPS53_C"/>
    <property type="match status" value="1"/>
</dbReference>
<dbReference type="EMBL" id="PUHQ01000051">
    <property type="protein sequence ID" value="KAG0659710.1"/>
    <property type="molecule type" value="Genomic_DNA"/>
</dbReference>
<comment type="subcellular location">
    <subcellularLocation>
        <location evidence="2">Endosome membrane</location>
        <topology evidence="2">Peripheral membrane protein</topology>
    </subcellularLocation>
    <subcellularLocation>
        <location evidence="1">Golgi apparatus</location>
        <location evidence="1">trans-Golgi network membrane</location>
        <topology evidence="1">Peripheral membrane protein</topology>
    </subcellularLocation>
</comment>
<evidence type="ECO:0000313" key="11">
    <source>
        <dbReference type="Proteomes" id="UP000777482"/>
    </source>
</evidence>
<dbReference type="InterPro" id="IPR039766">
    <property type="entry name" value="Vps53"/>
</dbReference>
<evidence type="ECO:0000256" key="4">
    <source>
        <dbReference type="ARBA" id="ARBA00022753"/>
    </source>
</evidence>
<dbReference type="AlphaFoldDB" id="A0A9P6W1M0"/>
<feature type="compositionally biased region" description="Low complexity" evidence="7">
    <location>
        <begin position="830"/>
        <end position="839"/>
    </location>
</feature>
<feature type="domain" description="Vps53 C-terminal" evidence="9">
    <location>
        <begin position="661"/>
        <end position="744"/>
    </location>
</feature>
<dbReference type="InterPro" id="IPR031745">
    <property type="entry name" value="Vps53_C"/>
</dbReference>
<evidence type="ECO:0000256" key="7">
    <source>
        <dbReference type="SAM" id="MobiDB-lite"/>
    </source>
</evidence>
<evidence type="ECO:0000256" key="1">
    <source>
        <dbReference type="ARBA" id="ARBA00004150"/>
    </source>
</evidence>
<feature type="domain" description="Vps53 N-terminal" evidence="8">
    <location>
        <begin position="72"/>
        <end position="437"/>
    </location>
</feature>
<keyword evidence="4" id="KW-0967">Endosome</keyword>
<dbReference type="PANTHER" id="PTHR12820:SF0">
    <property type="entry name" value="VACUOLAR PROTEIN SORTING-ASSOCIATED PROTEIN 53 HOMOLOG"/>
    <property type="match status" value="1"/>
</dbReference>
<evidence type="ECO:0000256" key="3">
    <source>
        <dbReference type="ARBA" id="ARBA00008628"/>
    </source>
</evidence>
<dbReference type="Gene3D" id="1.10.357.110">
    <property type="entry name" value="Vacuolar protein sorting-associated protein 53, C-terminus"/>
    <property type="match status" value="1"/>
</dbReference>
<organism evidence="10 11">
    <name type="scientific">Rhodotorula mucilaginosa</name>
    <name type="common">Yeast</name>
    <name type="synonym">Rhodotorula rubra</name>
    <dbReference type="NCBI Taxonomy" id="5537"/>
    <lineage>
        <taxon>Eukaryota</taxon>
        <taxon>Fungi</taxon>
        <taxon>Dikarya</taxon>
        <taxon>Basidiomycota</taxon>
        <taxon>Pucciniomycotina</taxon>
        <taxon>Microbotryomycetes</taxon>
        <taxon>Sporidiobolales</taxon>
        <taxon>Sporidiobolaceae</taxon>
        <taxon>Rhodotorula</taxon>
    </lineage>
</organism>